<dbReference type="GO" id="GO:0046872">
    <property type="term" value="F:metal ion binding"/>
    <property type="evidence" value="ECO:0007669"/>
    <property type="project" value="UniProtKB-KW"/>
</dbReference>
<dbReference type="SUPFAM" id="SSF51366">
    <property type="entry name" value="Ribulose-phoshate binding barrel"/>
    <property type="match status" value="1"/>
</dbReference>
<sequence length="197" mass="22222">MIQVFPAILTDNVFELGEALRKIRDSKKFSRVQIDFIDGEYANNRTIKPAEMDLIPYLPLKFDAHLMVSENNVLIWAKEAAVMGFERVIAQMESISEPGDFRSLAIDVHSPVEAIEPFLSSLELVVVMAIEPGLGGQEFKVEAIEKIKKLNSLRIQSKFNFRICVDGGVKKEHLQALEETGADEAVVGWKRIFEMVQ</sequence>
<accession>A0A0G1UDM1</accession>
<evidence type="ECO:0000256" key="2">
    <source>
        <dbReference type="ARBA" id="ARBA00023235"/>
    </source>
</evidence>
<proteinExistence type="predicted"/>
<dbReference type="InterPro" id="IPR011060">
    <property type="entry name" value="RibuloseP-bd_barrel"/>
</dbReference>
<dbReference type="STRING" id="1618364.UX86_C0011G0026"/>
<dbReference type="GO" id="GO:0005975">
    <property type="term" value="P:carbohydrate metabolic process"/>
    <property type="evidence" value="ECO:0007669"/>
    <property type="project" value="InterPro"/>
</dbReference>
<dbReference type="Gene3D" id="3.20.20.70">
    <property type="entry name" value="Aldolase class I"/>
    <property type="match status" value="1"/>
</dbReference>
<evidence type="ECO:0000313" key="3">
    <source>
        <dbReference type="EMBL" id="KKU64218.1"/>
    </source>
</evidence>
<name>A0A0G1UDM1_9BACT</name>
<gene>
    <name evidence="3" type="ORF">UX86_C0011G0026</name>
</gene>
<dbReference type="Proteomes" id="UP000034502">
    <property type="component" value="Unassembled WGS sequence"/>
</dbReference>
<protein>
    <submittedName>
        <fullName evidence="3">Ribulose-phosphate 3-epimerase</fullName>
    </submittedName>
</protein>
<dbReference type="InterPro" id="IPR013785">
    <property type="entry name" value="Aldolase_TIM"/>
</dbReference>
<reference evidence="3 4" key="1">
    <citation type="journal article" date="2015" name="Nature">
        <title>rRNA introns, odd ribosomes, and small enigmatic genomes across a large radiation of phyla.</title>
        <authorList>
            <person name="Brown C.T."/>
            <person name="Hug L.A."/>
            <person name="Thomas B.C."/>
            <person name="Sharon I."/>
            <person name="Castelle C.J."/>
            <person name="Singh A."/>
            <person name="Wilkins M.J."/>
            <person name="Williams K.H."/>
            <person name="Banfield J.F."/>
        </authorList>
    </citation>
    <scope>NUCLEOTIDE SEQUENCE [LARGE SCALE GENOMIC DNA]</scope>
</reference>
<dbReference type="AlphaFoldDB" id="A0A0G1UDM1"/>
<evidence type="ECO:0000256" key="1">
    <source>
        <dbReference type="ARBA" id="ARBA00022723"/>
    </source>
</evidence>
<dbReference type="InterPro" id="IPR000056">
    <property type="entry name" value="Ribul_P_3_epim-like"/>
</dbReference>
<organism evidence="3 4">
    <name type="scientific">Candidatus Amesbacteria bacterium GW2011_GWC1_47_15</name>
    <dbReference type="NCBI Taxonomy" id="1618364"/>
    <lineage>
        <taxon>Bacteria</taxon>
        <taxon>Candidatus Amesiibacteriota</taxon>
    </lineage>
</organism>
<evidence type="ECO:0000313" key="4">
    <source>
        <dbReference type="Proteomes" id="UP000034502"/>
    </source>
</evidence>
<dbReference type="GO" id="GO:0016857">
    <property type="term" value="F:racemase and epimerase activity, acting on carbohydrates and derivatives"/>
    <property type="evidence" value="ECO:0007669"/>
    <property type="project" value="InterPro"/>
</dbReference>
<dbReference type="Pfam" id="PF00834">
    <property type="entry name" value="Ribul_P_3_epim"/>
    <property type="match status" value="1"/>
</dbReference>
<dbReference type="EMBL" id="LCNU01000011">
    <property type="protein sequence ID" value="KKU64218.1"/>
    <property type="molecule type" value="Genomic_DNA"/>
</dbReference>
<keyword evidence="2" id="KW-0413">Isomerase</keyword>
<keyword evidence="1" id="KW-0479">Metal-binding</keyword>
<comment type="caution">
    <text evidence="3">The sequence shown here is derived from an EMBL/GenBank/DDBJ whole genome shotgun (WGS) entry which is preliminary data.</text>
</comment>
<dbReference type="PANTHER" id="PTHR11749">
    <property type="entry name" value="RIBULOSE-5-PHOSPHATE-3-EPIMERASE"/>
    <property type="match status" value="1"/>
</dbReference>